<dbReference type="Proteomes" id="UP001352852">
    <property type="component" value="Unassembled WGS sequence"/>
</dbReference>
<evidence type="ECO:0000256" key="4">
    <source>
        <dbReference type="ARBA" id="ARBA00023136"/>
    </source>
</evidence>
<keyword evidence="2 5" id="KW-0812">Transmembrane</keyword>
<organism evidence="7 8">
    <name type="scientific">Characodon lateralis</name>
    <dbReference type="NCBI Taxonomy" id="208331"/>
    <lineage>
        <taxon>Eukaryota</taxon>
        <taxon>Metazoa</taxon>
        <taxon>Chordata</taxon>
        <taxon>Craniata</taxon>
        <taxon>Vertebrata</taxon>
        <taxon>Euteleostomi</taxon>
        <taxon>Actinopterygii</taxon>
        <taxon>Neopterygii</taxon>
        <taxon>Teleostei</taxon>
        <taxon>Neoteleostei</taxon>
        <taxon>Acanthomorphata</taxon>
        <taxon>Ovalentaria</taxon>
        <taxon>Atherinomorphae</taxon>
        <taxon>Cyprinodontiformes</taxon>
        <taxon>Goodeidae</taxon>
        <taxon>Characodon</taxon>
    </lineage>
</organism>
<dbReference type="SUPFAM" id="SSF103473">
    <property type="entry name" value="MFS general substrate transporter"/>
    <property type="match status" value="1"/>
</dbReference>
<name>A0ABU7EZZ5_9TELE</name>
<feature type="transmembrane region" description="Helical" evidence="5">
    <location>
        <begin position="177"/>
        <end position="194"/>
    </location>
</feature>
<keyword evidence="8" id="KW-1185">Reference proteome</keyword>
<dbReference type="PANTHER" id="PTHR24064">
    <property type="entry name" value="SOLUTE CARRIER FAMILY 22 MEMBER"/>
    <property type="match status" value="1"/>
</dbReference>
<keyword evidence="4 5" id="KW-0472">Membrane</keyword>
<feature type="transmembrane region" description="Helical" evidence="5">
    <location>
        <begin position="643"/>
        <end position="663"/>
    </location>
</feature>
<feature type="transmembrane region" description="Helical" evidence="5">
    <location>
        <begin position="410"/>
        <end position="429"/>
    </location>
</feature>
<gene>
    <name evidence="7" type="ORF">CHARACLAT_003883</name>
</gene>
<feature type="transmembrane region" description="Helical" evidence="5">
    <location>
        <begin position="297"/>
        <end position="315"/>
    </location>
</feature>
<keyword evidence="3 5" id="KW-1133">Transmembrane helix</keyword>
<dbReference type="InterPro" id="IPR005828">
    <property type="entry name" value="MFS_sugar_transport-like"/>
</dbReference>
<evidence type="ECO:0000259" key="6">
    <source>
        <dbReference type="PROSITE" id="PS50850"/>
    </source>
</evidence>
<evidence type="ECO:0000313" key="7">
    <source>
        <dbReference type="EMBL" id="MED6292772.1"/>
    </source>
</evidence>
<feature type="transmembrane region" description="Helical" evidence="5">
    <location>
        <begin position="497"/>
        <end position="515"/>
    </location>
</feature>
<feature type="transmembrane region" description="Helical" evidence="5">
    <location>
        <begin position="555"/>
        <end position="574"/>
    </location>
</feature>
<feature type="transmembrane region" description="Helical" evidence="5">
    <location>
        <begin position="382"/>
        <end position="404"/>
    </location>
</feature>
<feature type="transmembrane region" description="Helical" evidence="5">
    <location>
        <begin position="580"/>
        <end position="605"/>
    </location>
</feature>
<dbReference type="PROSITE" id="PS50850">
    <property type="entry name" value="MFS"/>
    <property type="match status" value="1"/>
</dbReference>
<feature type="transmembrane region" description="Helical" evidence="5">
    <location>
        <begin position="6"/>
        <end position="29"/>
    </location>
</feature>
<comment type="caution">
    <text evidence="7">The sequence shown here is derived from an EMBL/GenBank/DDBJ whole genome shotgun (WGS) entry which is preliminary data.</text>
</comment>
<reference evidence="7 8" key="1">
    <citation type="submission" date="2021-06" db="EMBL/GenBank/DDBJ databases">
        <authorList>
            <person name="Palmer J.M."/>
        </authorList>
    </citation>
    <scope>NUCLEOTIDE SEQUENCE [LARGE SCALE GENOMIC DNA]</scope>
    <source>
        <strain evidence="7 8">CL_MEX2019</strain>
        <tissue evidence="7">Muscle</tissue>
    </source>
</reference>
<proteinExistence type="predicted"/>
<dbReference type="Gene3D" id="1.20.1250.20">
    <property type="entry name" value="MFS general substrate transporter like domains"/>
    <property type="match status" value="1"/>
</dbReference>
<evidence type="ECO:0000313" key="8">
    <source>
        <dbReference type="Proteomes" id="UP001352852"/>
    </source>
</evidence>
<evidence type="ECO:0000256" key="1">
    <source>
        <dbReference type="ARBA" id="ARBA00004141"/>
    </source>
</evidence>
<feature type="transmembrane region" description="Helical" evidence="5">
    <location>
        <begin position="527"/>
        <end position="548"/>
    </location>
</feature>
<protein>
    <recommendedName>
        <fullName evidence="6">Major facilitator superfamily (MFS) profile domain-containing protein</fullName>
    </recommendedName>
</protein>
<sequence>MNKATATIFFIGVMIGAPLFGFLSDRWLLESAWWLVAKRKTKAAHYYIRNCTETNNRSKCIAAITPKTLLESAEADTGDQRQNGLGYTSFVARLGVSISPLVMLLEDVWQFLPVATYCAVAIGSGLVASLLPETLNTQLPEFIEDIEKPSTASSASKMKFENVLVEVNGFGRFQIRLILLLVIPRVTLPFHFLLNNFIAVIPSHHCDISSLDYGERFRNLSLKDKLVVSIPLQRDGSLSLCQMFPEPQYHLLYNSTNTTDLLTIPCQDGWVYDHSTFKSTLVTEWDLVCDKRSVNRATATIFFMGVMAGAAAFGYHSDRFGRKRTLLVSYIITTIFGFASAFSYNFAMFAAMRFFTGFGISGISIVSIVLCIEWINIKHRTLVGVLMSLDWSLSTILLPAVAYFVNDWRYLTVTVTTPLLLAMICWWWLPESARWLISNGKVKNAHFYLTKCAQFNHREEFMADLKPEVLSKIILVEDKNRKYSYVDLVRTPRMRQLALLTGIVWFGVACVYYGISLNVPGFGVGIYLTQFIYGITEVPAKVFIIFFLNKIGRRLTQAGTLFLTGLCIFSNMFIPQNQWTARIVVGASGKMFAEAAFTTAFLYTAELYPTVMRQNGLGYSSFMARIGVSLSPLVIILEDFWSYLPSIIFSLVAFTAVLSASFLPETLNVRLPETIEDVEQTRRRSIPTTDEKSTL</sequence>
<evidence type="ECO:0000256" key="3">
    <source>
        <dbReference type="ARBA" id="ARBA00022989"/>
    </source>
</evidence>
<dbReference type="InterPro" id="IPR020846">
    <property type="entry name" value="MFS_dom"/>
</dbReference>
<evidence type="ECO:0000256" key="5">
    <source>
        <dbReference type="SAM" id="Phobius"/>
    </source>
</evidence>
<feature type="transmembrane region" description="Helical" evidence="5">
    <location>
        <begin position="327"/>
        <end position="348"/>
    </location>
</feature>
<evidence type="ECO:0000256" key="2">
    <source>
        <dbReference type="ARBA" id="ARBA00022692"/>
    </source>
</evidence>
<feature type="transmembrane region" description="Helical" evidence="5">
    <location>
        <begin position="617"/>
        <end position="637"/>
    </location>
</feature>
<comment type="subcellular location">
    <subcellularLocation>
        <location evidence="1">Membrane</location>
        <topology evidence="1">Multi-pass membrane protein</topology>
    </subcellularLocation>
</comment>
<feature type="transmembrane region" description="Helical" evidence="5">
    <location>
        <begin position="354"/>
        <end position="375"/>
    </location>
</feature>
<dbReference type="EMBL" id="JAHUTJ010073948">
    <property type="protein sequence ID" value="MED6292772.1"/>
    <property type="molecule type" value="Genomic_DNA"/>
</dbReference>
<dbReference type="Pfam" id="PF00083">
    <property type="entry name" value="Sugar_tr"/>
    <property type="match status" value="1"/>
</dbReference>
<accession>A0ABU7EZZ5</accession>
<feature type="domain" description="Major facilitator superfamily (MFS) profile" evidence="6">
    <location>
        <begin position="243"/>
        <end position="668"/>
    </location>
</feature>
<feature type="transmembrane region" description="Helical" evidence="5">
    <location>
        <begin position="111"/>
        <end position="131"/>
    </location>
</feature>
<dbReference type="InterPro" id="IPR036259">
    <property type="entry name" value="MFS_trans_sf"/>
</dbReference>